<dbReference type="AlphaFoldDB" id="A0A6L5YCG4"/>
<accession>A0A6L5YCG4</accession>
<feature type="transmembrane region" description="Helical" evidence="1">
    <location>
        <begin position="64"/>
        <end position="82"/>
    </location>
</feature>
<keyword evidence="1" id="KW-0472">Membrane</keyword>
<sequence>MFLKSLLEITMLICFGAAWPISIYKSWTSRSSRGKSALFLVVIIVGYLAGIGKCLLDSTHWSVVALYVVNVTMVSIDMLLYFRNEALEKKTAESC</sequence>
<comment type="caution">
    <text evidence="2">The sequence shown here is derived from an EMBL/GenBank/DDBJ whole genome shotgun (WGS) entry which is preliminary data.</text>
</comment>
<evidence type="ECO:0000313" key="2">
    <source>
        <dbReference type="EMBL" id="MST55815.1"/>
    </source>
</evidence>
<proteinExistence type="predicted"/>
<gene>
    <name evidence="2" type="ORF">FYJ74_07195</name>
</gene>
<keyword evidence="1" id="KW-0812">Transmembrane</keyword>
<organism evidence="2 3">
    <name type="scientific">Pyramidobacter porci</name>
    <dbReference type="NCBI Taxonomy" id="2605789"/>
    <lineage>
        <taxon>Bacteria</taxon>
        <taxon>Thermotogati</taxon>
        <taxon>Synergistota</taxon>
        <taxon>Synergistia</taxon>
        <taxon>Synergistales</taxon>
        <taxon>Dethiosulfovibrionaceae</taxon>
        <taxon>Pyramidobacter</taxon>
    </lineage>
</organism>
<dbReference type="EMBL" id="VUNH01000007">
    <property type="protein sequence ID" value="MST55815.1"/>
    <property type="molecule type" value="Genomic_DNA"/>
</dbReference>
<feature type="transmembrane region" description="Helical" evidence="1">
    <location>
        <begin position="36"/>
        <end position="52"/>
    </location>
</feature>
<keyword evidence="1" id="KW-1133">Transmembrane helix</keyword>
<keyword evidence="3" id="KW-1185">Reference proteome</keyword>
<feature type="transmembrane region" description="Helical" evidence="1">
    <location>
        <begin position="6"/>
        <end position="24"/>
    </location>
</feature>
<name>A0A6L5YCG4_9BACT</name>
<protein>
    <recommendedName>
        <fullName evidence="4">PQ loop repeat protein</fullName>
    </recommendedName>
</protein>
<evidence type="ECO:0000256" key="1">
    <source>
        <dbReference type="SAM" id="Phobius"/>
    </source>
</evidence>
<reference evidence="2 3" key="1">
    <citation type="submission" date="2019-08" db="EMBL/GenBank/DDBJ databases">
        <title>In-depth cultivation of the pig gut microbiome towards novel bacterial diversity and tailored functional studies.</title>
        <authorList>
            <person name="Wylensek D."/>
            <person name="Hitch T.C.A."/>
            <person name="Clavel T."/>
        </authorList>
    </citation>
    <scope>NUCLEOTIDE SEQUENCE [LARGE SCALE GENOMIC DNA]</scope>
    <source>
        <strain evidence="2 3">SM-530-WT-4B</strain>
    </source>
</reference>
<evidence type="ECO:0000313" key="3">
    <source>
        <dbReference type="Proteomes" id="UP000473699"/>
    </source>
</evidence>
<dbReference type="Proteomes" id="UP000473699">
    <property type="component" value="Unassembled WGS sequence"/>
</dbReference>
<evidence type="ECO:0008006" key="4">
    <source>
        <dbReference type="Google" id="ProtNLM"/>
    </source>
</evidence>